<accession>A0ABD5XXQ5</accession>
<feature type="compositionally biased region" description="Basic and acidic residues" evidence="2">
    <location>
        <begin position="110"/>
        <end position="119"/>
    </location>
</feature>
<sequence length="299" mass="33256">MPVTTRRHDADPEGDFLDHEYRRLNDVTLHVVSAGDPADPVVVLLHGFPEFWYGWHRQIRPLVEAGYRVVVPDQRGYNRSEKPDGVKPYRVAELSRDVVALIRSEGAESAHVVGHDWGRSSRGTSRSTTPNGSSGWRSRTSPTRRRSVGRSCGPPSRCAGVGTRSRSSAVAPGAARRTRRLRAVDAAPPRQRPHGDVHRGRPRPLSSRVVAARRPAGDDQLYRAVPRYPRLSRRSRVDAPTLVMWGERDEALVPELAPASLAFCADGRLERFPDAGHFVTHERPDAVASSLVDHLDEHR</sequence>
<gene>
    <name evidence="4" type="ORF">ACFQRB_20155</name>
</gene>
<protein>
    <submittedName>
        <fullName evidence="4">Alpha/beta fold hydrolase</fullName>
    </submittedName>
</protein>
<dbReference type="SUPFAM" id="SSF53474">
    <property type="entry name" value="alpha/beta-Hydrolases"/>
    <property type="match status" value="1"/>
</dbReference>
<dbReference type="InterPro" id="IPR000073">
    <property type="entry name" value="AB_hydrolase_1"/>
</dbReference>
<dbReference type="EMBL" id="JBHSZG010000008">
    <property type="protein sequence ID" value="MFC7138161.1"/>
    <property type="molecule type" value="Genomic_DNA"/>
</dbReference>
<dbReference type="PANTHER" id="PTHR43329">
    <property type="entry name" value="EPOXIDE HYDROLASE"/>
    <property type="match status" value="1"/>
</dbReference>
<feature type="compositionally biased region" description="Low complexity" evidence="2">
    <location>
        <begin position="120"/>
        <end position="141"/>
    </location>
</feature>
<evidence type="ECO:0000313" key="4">
    <source>
        <dbReference type="EMBL" id="MFC7138161.1"/>
    </source>
</evidence>
<evidence type="ECO:0000256" key="2">
    <source>
        <dbReference type="SAM" id="MobiDB-lite"/>
    </source>
</evidence>
<dbReference type="InterPro" id="IPR029058">
    <property type="entry name" value="AB_hydrolase_fold"/>
</dbReference>
<dbReference type="Pfam" id="PF12697">
    <property type="entry name" value="Abhydrolase_6"/>
    <property type="match status" value="1"/>
</dbReference>
<dbReference type="PRINTS" id="PR00412">
    <property type="entry name" value="EPOXHYDRLASE"/>
</dbReference>
<name>A0ABD5XXQ5_9EURY</name>
<dbReference type="Proteomes" id="UP001596368">
    <property type="component" value="Unassembled WGS sequence"/>
</dbReference>
<evidence type="ECO:0000259" key="3">
    <source>
        <dbReference type="Pfam" id="PF12697"/>
    </source>
</evidence>
<comment type="caution">
    <text evidence="4">The sequence shown here is derived from an EMBL/GenBank/DDBJ whole genome shotgun (WGS) entry which is preliminary data.</text>
</comment>
<keyword evidence="1 4" id="KW-0378">Hydrolase</keyword>
<dbReference type="GO" id="GO:0016787">
    <property type="term" value="F:hydrolase activity"/>
    <property type="evidence" value="ECO:0007669"/>
    <property type="project" value="UniProtKB-KW"/>
</dbReference>
<evidence type="ECO:0000256" key="1">
    <source>
        <dbReference type="ARBA" id="ARBA00022801"/>
    </source>
</evidence>
<reference evidence="4 5" key="1">
    <citation type="journal article" date="2019" name="Int. J. Syst. Evol. Microbiol.">
        <title>The Global Catalogue of Microorganisms (GCM) 10K type strain sequencing project: providing services to taxonomists for standard genome sequencing and annotation.</title>
        <authorList>
            <consortium name="The Broad Institute Genomics Platform"/>
            <consortium name="The Broad Institute Genome Sequencing Center for Infectious Disease"/>
            <person name="Wu L."/>
            <person name="Ma J."/>
        </authorList>
    </citation>
    <scope>NUCLEOTIDE SEQUENCE [LARGE SCALE GENOMIC DNA]</scope>
    <source>
        <strain evidence="4 5">DT92</strain>
    </source>
</reference>
<feature type="region of interest" description="Disordered" evidence="2">
    <location>
        <begin position="110"/>
        <end position="206"/>
    </location>
</feature>
<feature type="domain" description="AB hydrolase-1" evidence="3">
    <location>
        <begin position="42"/>
        <end position="288"/>
    </location>
</feature>
<dbReference type="AlphaFoldDB" id="A0ABD5XXQ5"/>
<organism evidence="4 5">
    <name type="scientific">Halobaculum litoreum</name>
    <dbReference type="NCBI Taxonomy" id="3031998"/>
    <lineage>
        <taxon>Archaea</taxon>
        <taxon>Methanobacteriati</taxon>
        <taxon>Methanobacteriota</taxon>
        <taxon>Stenosarchaea group</taxon>
        <taxon>Halobacteria</taxon>
        <taxon>Halobacteriales</taxon>
        <taxon>Haloferacaceae</taxon>
        <taxon>Halobaculum</taxon>
    </lineage>
</organism>
<dbReference type="Gene3D" id="3.40.50.1820">
    <property type="entry name" value="alpha/beta hydrolase"/>
    <property type="match status" value="2"/>
</dbReference>
<evidence type="ECO:0000313" key="5">
    <source>
        <dbReference type="Proteomes" id="UP001596368"/>
    </source>
</evidence>
<proteinExistence type="predicted"/>
<dbReference type="InterPro" id="IPR000639">
    <property type="entry name" value="Epox_hydrolase-like"/>
</dbReference>
<keyword evidence="5" id="KW-1185">Reference proteome</keyword>